<dbReference type="Proteomes" id="UP001558481">
    <property type="component" value="Unassembled WGS sequence"/>
</dbReference>
<comment type="caution">
    <text evidence="2">The sequence shown here is derived from an EMBL/GenBank/DDBJ whole genome shotgun (WGS) entry which is preliminary data.</text>
</comment>
<sequence>MSFGRRVHAPPELAEPASNPGDVVLRVELLGIEPVIWRRIRVGQDARLPDLHTIVNAAMGWLDCHLHSFRVEDNAPFLTNIDLIEGSDAGIHEGSVRVSQVLCSVGDELMYDYDFGDGWEHRITLEEILPSIESTVPHVLDGARACPPEDCGGIPGYGELLRARQATSPDEHQRMLLDWCPPGWDPERFDVDRHNRVVNALMNPQPLDDVRPELIELIDSSATRKELLVTLQMTEFSQHPPTEQEMADAVRPFQLLLDAVDDGVTLSKAGWLPPTVVKRLATTLGVPSWIGQNNREQHTRPVQDYRRTLTHLGLLKVRKGELSRTQIGKKLSGDPRELFFYIAMKLPLGRDDFDRHAGWLCLLHRAAGIPDSTYGDWVADQLMLLGWAPPGESPVSAFEVYEVTRDTACALGRDAWELSIVSQEGSLALAQAALLRPDVLRYSI</sequence>
<organism evidence="2 3">
    <name type="scientific">Kocuria carniphila</name>
    <dbReference type="NCBI Taxonomy" id="262208"/>
    <lineage>
        <taxon>Bacteria</taxon>
        <taxon>Bacillati</taxon>
        <taxon>Actinomycetota</taxon>
        <taxon>Actinomycetes</taxon>
        <taxon>Micrococcales</taxon>
        <taxon>Micrococcaceae</taxon>
        <taxon>Kocuria</taxon>
    </lineage>
</organism>
<keyword evidence="3" id="KW-1185">Reference proteome</keyword>
<name>A0ABV3V0V7_9MICC</name>
<reference evidence="2 3" key="1">
    <citation type="journal article" date="2024" name="Fungal Genet. Biol.">
        <title>The porcine skin microbiome exhibits broad fungal antagonism.</title>
        <authorList>
            <person name="De La Cruz K.F."/>
            <person name="Townsend E.C."/>
            <person name="Alex Cheong J.Z."/>
            <person name="Salamzade R."/>
            <person name="Liu A."/>
            <person name="Sandstrom S."/>
            <person name="Davila E."/>
            <person name="Huang L."/>
            <person name="Xu K.H."/>
            <person name="Wu S.Y."/>
            <person name="Meudt J.J."/>
            <person name="Shanmuganayagam D."/>
            <person name="Gibson A.L.F."/>
            <person name="Kalan L.R."/>
        </authorList>
    </citation>
    <scope>NUCLEOTIDE SEQUENCE [LARGE SCALE GENOMIC DNA]</scope>
    <source>
        <strain evidence="2 3">LK2625</strain>
    </source>
</reference>
<dbReference type="PANTHER" id="PTHR41878">
    <property type="entry name" value="LEXA REPRESSOR-RELATED"/>
    <property type="match status" value="1"/>
</dbReference>
<evidence type="ECO:0000259" key="1">
    <source>
        <dbReference type="Pfam" id="PF07929"/>
    </source>
</evidence>
<proteinExistence type="predicted"/>
<dbReference type="SUPFAM" id="SSF159941">
    <property type="entry name" value="MM3350-like"/>
    <property type="match status" value="1"/>
</dbReference>
<dbReference type="InterPro" id="IPR012912">
    <property type="entry name" value="Plasmid_pRiA4b_Orf3-like"/>
</dbReference>
<evidence type="ECO:0000313" key="2">
    <source>
        <dbReference type="EMBL" id="MEX3593956.1"/>
    </source>
</evidence>
<dbReference type="PANTHER" id="PTHR41878:SF1">
    <property type="entry name" value="TNPR PROTEIN"/>
    <property type="match status" value="1"/>
</dbReference>
<evidence type="ECO:0000313" key="3">
    <source>
        <dbReference type="Proteomes" id="UP001558481"/>
    </source>
</evidence>
<feature type="domain" description="Plasmid pRiA4b Orf3-like" evidence="1">
    <location>
        <begin position="23"/>
        <end position="192"/>
    </location>
</feature>
<accession>A0ABV3V0V7</accession>
<dbReference type="InterPro" id="IPR024047">
    <property type="entry name" value="MM3350-like_sf"/>
</dbReference>
<protein>
    <submittedName>
        <fullName evidence="2">Plasmid pRiA4b ORF-3 family protein</fullName>
    </submittedName>
</protein>
<dbReference type="EMBL" id="JAYWLU010000003">
    <property type="protein sequence ID" value="MEX3593956.1"/>
    <property type="molecule type" value="Genomic_DNA"/>
</dbReference>
<dbReference type="RefSeq" id="WP_368629013.1">
    <property type="nucleotide sequence ID" value="NZ_JAYWLU010000003.1"/>
</dbReference>
<dbReference type="Gene3D" id="3.10.290.30">
    <property type="entry name" value="MM3350-like"/>
    <property type="match status" value="1"/>
</dbReference>
<dbReference type="Pfam" id="PF07929">
    <property type="entry name" value="PRiA4_ORF3"/>
    <property type="match status" value="1"/>
</dbReference>
<gene>
    <name evidence="2" type="ORF">VVR66_04445</name>
</gene>